<reference evidence="10" key="1">
    <citation type="submission" date="2023-03" db="EMBL/GenBank/DDBJ databases">
        <title>Massive genome expansion in bonnet fungi (Mycena s.s.) driven by repeated elements and novel gene families across ecological guilds.</title>
        <authorList>
            <consortium name="Lawrence Berkeley National Laboratory"/>
            <person name="Harder C.B."/>
            <person name="Miyauchi S."/>
            <person name="Viragh M."/>
            <person name="Kuo A."/>
            <person name="Thoen E."/>
            <person name="Andreopoulos B."/>
            <person name="Lu D."/>
            <person name="Skrede I."/>
            <person name="Drula E."/>
            <person name="Henrissat B."/>
            <person name="Morin E."/>
            <person name="Kohler A."/>
            <person name="Barry K."/>
            <person name="LaButti K."/>
            <person name="Morin E."/>
            <person name="Salamov A."/>
            <person name="Lipzen A."/>
            <person name="Mereny Z."/>
            <person name="Hegedus B."/>
            <person name="Baldrian P."/>
            <person name="Stursova M."/>
            <person name="Weitz H."/>
            <person name="Taylor A."/>
            <person name="Grigoriev I.V."/>
            <person name="Nagy L.G."/>
            <person name="Martin F."/>
            <person name="Kauserud H."/>
        </authorList>
    </citation>
    <scope>NUCLEOTIDE SEQUENCE</scope>
    <source>
        <strain evidence="10">9284</strain>
    </source>
</reference>
<dbReference type="InterPro" id="IPR047546">
    <property type="entry name" value="Rcat_RBR_RNF216"/>
</dbReference>
<keyword evidence="11" id="KW-1185">Reference proteome</keyword>
<dbReference type="Proteomes" id="UP001221142">
    <property type="component" value="Unassembled WGS sequence"/>
</dbReference>
<keyword evidence="6" id="KW-0833">Ubl conjugation pathway</keyword>
<dbReference type="InterPro" id="IPR047545">
    <property type="entry name" value="BRcat_RBR_RNF216"/>
</dbReference>
<keyword evidence="5" id="KW-0863">Zinc-finger</keyword>
<gene>
    <name evidence="10" type="ORF">FB45DRAFT_913292</name>
</gene>
<dbReference type="InterPro" id="IPR047544">
    <property type="entry name" value="RING-HC_RBR_RNF216"/>
</dbReference>
<accession>A0AAD7BWM9</accession>
<dbReference type="GO" id="GO:0008270">
    <property type="term" value="F:zinc ion binding"/>
    <property type="evidence" value="ECO:0007669"/>
    <property type="project" value="UniProtKB-KW"/>
</dbReference>
<dbReference type="SUPFAM" id="SSF57850">
    <property type="entry name" value="RING/U-box"/>
    <property type="match status" value="2"/>
</dbReference>
<evidence type="ECO:0000256" key="2">
    <source>
        <dbReference type="ARBA" id="ARBA00022679"/>
    </source>
</evidence>
<keyword evidence="2" id="KW-0808">Transferase</keyword>
<dbReference type="Pfam" id="PF26200">
    <property type="entry name" value="Rcat_RNF216"/>
    <property type="match status" value="1"/>
</dbReference>
<feature type="domain" description="RING-type" evidence="9">
    <location>
        <begin position="298"/>
        <end position="520"/>
    </location>
</feature>
<dbReference type="PANTHER" id="PTHR22770:SF47">
    <property type="entry name" value="E3 UBIQUITIN-PROTEIN LIGASE RNF216"/>
    <property type="match status" value="1"/>
</dbReference>
<organism evidence="10 11">
    <name type="scientific">Roridomyces roridus</name>
    <dbReference type="NCBI Taxonomy" id="1738132"/>
    <lineage>
        <taxon>Eukaryota</taxon>
        <taxon>Fungi</taxon>
        <taxon>Dikarya</taxon>
        <taxon>Basidiomycota</taxon>
        <taxon>Agaricomycotina</taxon>
        <taxon>Agaricomycetes</taxon>
        <taxon>Agaricomycetidae</taxon>
        <taxon>Agaricales</taxon>
        <taxon>Marasmiineae</taxon>
        <taxon>Mycenaceae</taxon>
        <taxon>Roridomyces</taxon>
    </lineage>
</organism>
<name>A0AAD7BWM9_9AGAR</name>
<dbReference type="CDD" id="cd20339">
    <property type="entry name" value="BRcat_RBR_RNF216"/>
    <property type="match status" value="1"/>
</dbReference>
<comment type="caution">
    <text evidence="10">The sequence shown here is derived from an EMBL/GenBank/DDBJ whole genome shotgun (WGS) entry which is preliminary data.</text>
</comment>
<feature type="compositionally biased region" description="Basic residues" evidence="8">
    <location>
        <begin position="40"/>
        <end position="62"/>
    </location>
</feature>
<protein>
    <recommendedName>
        <fullName evidence="9">RING-type domain-containing protein</fullName>
    </recommendedName>
</protein>
<feature type="compositionally biased region" description="Basic residues" evidence="8">
    <location>
        <begin position="637"/>
        <end position="649"/>
    </location>
</feature>
<dbReference type="CDD" id="cd16630">
    <property type="entry name" value="RING-HC_RBR_RNF216"/>
    <property type="match status" value="1"/>
</dbReference>
<dbReference type="PANTHER" id="PTHR22770">
    <property type="entry name" value="UBIQUITIN CONJUGATING ENZYME 7 INTERACTING PROTEIN-RELATED"/>
    <property type="match status" value="1"/>
</dbReference>
<dbReference type="GO" id="GO:0016740">
    <property type="term" value="F:transferase activity"/>
    <property type="evidence" value="ECO:0007669"/>
    <property type="project" value="UniProtKB-KW"/>
</dbReference>
<evidence type="ECO:0000256" key="1">
    <source>
        <dbReference type="ARBA" id="ARBA00004906"/>
    </source>
</evidence>
<sequence length="649" mass="73105">MNEVIDISSSSPEPPPCKTTRGQSSTVIVLTDSEDEEPRPRHRDRAGPSKRKPNPPLQRRHAPAGSLENIPSKRGSASKSVPLFLPSDEENFDFEPPSVDLQDESKLQVDPLPGFVSQILEIVPDVDPEYALSLVREQYPKHQDQVVEPVLHLLFEDPSYPKLDRKGKRKRVETDEAGRDPAKAAKIDYGSKDREYKGGIHYGQLSIDQLMLDFPYIPKPHLSRTLREHHSLYAPTFLFLEEEKRKDRLPYVLKTVPSRAPAKGKRKALHDPEFEKEREWITSRAQADPEEDNGECDDGLECGCCFSTYSFDKMIQCPDAHLFCSTCMTTYAETLLGSHDHRIICMDQSGCKLPFPDTELNRFLTPKLMSLYERVKQTKEIAASGLEVEECPFCEFKCVMEASIEQEKLFTCRNEECSAISCRQCKELDHLPKSCKEMQEDKQLDGRHAVEEAMTRALMRNCPKCQKAFIKDAGCNKMSCTNCGTLSCYICRQTITGYEHFGQQPGQPMPAAGSSKNGDKCPLWDVVEQRHADEVKIAAEKAAQDYKRDHPDIDDEHLKVDLPVAPPPPPPPVMVPGYPHPHMNFGFFNRAAPYPGLPPAMGNPWGMNPYALPAVVAPLPAMRFGPPPPLQPAVRAPRQRRAAAKLKRR</sequence>
<keyword evidence="7" id="KW-0862">Zinc</keyword>
<evidence type="ECO:0000256" key="4">
    <source>
        <dbReference type="ARBA" id="ARBA00022737"/>
    </source>
</evidence>
<feature type="region of interest" description="Disordered" evidence="8">
    <location>
        <begin position="1"/>
        <end position="99"/>
    </location>
</feature>
<dbReference type="AlphaFoldDB" id="A0AAD7BWM9"/>
<evidence type="ECO:0000259" key="9">
    <source>
        <dbReference type="PROSITE" id="PS51873"/>
    </source>
</evidence>
<dbReference type="CDD" id="cd20353">
    <property type="entry name" value="Rcat_RBR_RNF216"/>
    <property type="match status" value="1"/>
</dbReference>
<evidence type="ECO:0000256" key="8">
    <source>
        <dbReference type="SAM" id="MobiDB-lite"/>
    </source>
</evidence>
<evidence type="ECO:0000313" key="11">
    <source>
        <dbReference type="Proteomes" id="UP001221142"/>
    </source>
</evidence>
<comment type="pathway">
    <text evidence="1">Protein modification; protein ubiquitination.</text>
</comment>
<evidence type="ECO:0000256" key="5">
    <source>
        <dbReference type="ARBA" id="ARBA00022771"/>
    </source>
</evidence>
<keyword evidence="3" id="KW-0479">Metal-binding</keyword>
<dbReference type="InterPro" id="IPR051628">
    <property type="entry name" value="LUBAC_E3_Ligases"/>
</dbReference>
<dbReference type="PROSITE" id="PS51873">
    <property type="entry name" value="TRIAD"/>
    <property type="match status" value="1"/>
</dbReference>
<evidence type="ECO:0000313" key="10">
    <source>
        <dbReference type="EMBL" id="KAJ7632726.1"/>
    </source>
</evidence>
<evidence type="ECO:0000256" key="6">
    <source>
        <dbReference type="ARBA" id="ARBA00022786"/>
    </source>
</evidence>
<dbReference type="InterPro" id="IPR044066">
    <property type="entry name" value="TRIAD_supradom"/>
</dbReference>
<evidence type="ECO:0000256" key="7">
    <source>
        <dbReference type="ARBA" id="ARBA00022833"/>
    </source>
</evidence>
<dbReference type="Pfam" id="PF26191">
    <property type="entry name" value="RING-HC_RBR_RNF216"/>
    <property type="match status" value="1"/>
</dbReference>
<keyword evidence="4" id="KW-0677">Repeat</keyword>
<dbReference type="Gene3D" id="1.20.120.1750">
    <property type="match status" value="1"/>
</dbReference>
<dbReference type="EMBL" id="JARKIF010000008">
    <property type="protein sequence ID" value="KAJ7632726.1"/>
    <property type="molecule type" value="Genomic_DNA"/>
</dbReference>
<proteinExistence type="predicted"/>
<feature type="region of interest" description="Disordered" evidence="8">
    <location>
        <begin position="624"/>
        <end position="649"/>
    </location>
</feature>
<evidence type="ECO:0000256" key="3">
    <source>
        <dbReference type="ARBA" id="ARBA00022723"/>
    </source>
</evidence>